<reference evidence="1 2" key="1">
    <citation type="journal article" date="2023" name="Arcadia Sci">
        <title>De novo assembly of a long-read Amblyomma americanum tick genome.</title>
        <authorList>
            <person name="Chou S."/>
            <person name="Poskanzer K.E."/>
            <person name="Rollins M."/>
            <person name="Thuy-Boun P.S."/>
        </authorList>
    </citation>
    <scope>NUCLEOTIDE SEQUENCE [LARGE SCALE GENOMIC DNA]</scope>
    <source>
        <strain evidence="1">F_SG_1</strain>
        <tissue evidence="1">Salivary glands</tissue>
    </source>
</reference>
<sequence length="84" mass="9755">MTSLNWSTTPRLIHISHLRAFLPRHSVESSRQSLAESLVQVREVSIPLRSIASSAQWWTKRKFAERYLSSNPSTMKTWSSTWQP</sequence>
<dbReference type="AlphaFoldDB" id="A0AAQ4F194"/>
<dbReference type="Proteomes" id="UP001321473">
    <property type="component" value="Unassembled WGS sequence"/>
</dbReference>
<organism evidence="1 2">
    <name type="scientific">Amblyomma americanum</name>
    <name type="common">Lone star tick</name>
    <dbReference type="NCBI Taxonomy" id="6943"/>
    <lineage>
        <taxon>Eukaryota</taxon>
        <taxon>Metazoa</taxon>
        <taxon>Ecdysozoa</taxon>
        <taxon>Arthropoda</taxon>
        <taxon>Chelicerata</taxon>
        <taxon>Arachnida</taxon>
        <taxon>Acari</taxon>
        <taxon>Parasitiformes</taxon>
        <taxon>Ixodida</taxon>
        <taxon>Ixodoidea</taxon>
        <taxon>Ixodidae</taxon>
        <taxon>Amblyomminae</taxon>
        <taxon>Amblyomma</taxon>
    </lineage>
</organism>
<evidence type="ECO:0000313" key="1">
    <source>
        <dbReference type="EMBL" id="KAK8780522.1"/>
    </source>
</evidence>
<protein>
    <submittedName>
        <fullName evidence="1">Uncharacterized protein</fullName>
    </submittedName>
</protein>
<accession>A0AAQ4F194</accession>
<name>A0AAQ4F194_AMBAM</name>
<gene>
    <name evidence="1" type="ORF">V5799_018140</name>
</gene>
<comment type="caution">
    <text evidence="1">The sequence shown here is derived from an EMBL/GenBank/DDBJ whole genome shotgun (WGS) entry which is preliminary data.</text>
</comment>
<proteinExistence type="predicted"/>
<dbReference type="EMBL" id="JARKHS020008751">
    <property type="protein sequence ID" value="KAK8780522.1"/>
    <property type="molecule type" value="Genomic_DNA"/>
</dbReference>
<evidence type="ECO:0000313" key="2">
    <source>
        <dbReference type="Proteomes" id="UP001321473"/>
    </source>
</evidence>
<keyword evidence="2" id="KW-1185">Reference proteome</keyword>